<comment type="caution">
    <text evidence="2">The sequence shown here is derived from an EMBL/GenBank/DDBJ whole genome shotgun (WGS) entry which is preliminary data.</text>
</comment>
<dbReference type="EMBL" id="MHHS01000048">
    <property type="protein sequence ID" value="OGY35586.1"/>
    <property type="molecule type" value="Genomic_DNA"/>
</dbReference>
<evidence type="ECO:0000313" key="2">
    <source>
        <dbReference type="EMBL" id="OGY35586.1"/>
    </source>
</evidence>
<sequence>MEVYCYNVGMGNWIQDRRKIAGLSQSDVAQSLGISRPTYMKLEKGIHKPTSEQKALLSRIFGMSHDAVEDISAEQEYLASDRVEIRNIPKENEQKFQEILLYILGKVGSRPNIGQTALYKLLYFIDFDYYEKFEEQLIGATYIKNTYGPTPVSFAKIVKKMEEQGRIVEVKSKYFGLDQTKYIAAKEADVSGLSGAELKHIDDELERLAHLSASQLSALSHIDTPWKVAKDREVLDYEYVFYRPEETSVREYEPL</sequence>
<accession>A0A1G1X6D7</accession>
<evidence type="ECO:0000313" key="3">
    <source>
        <dbReference type="Proteomes" id="UP000177941"/>
    </source>
</evidence>
<gene>
    <name evidence="2" type="ORF">A3E36_00255</name>
</gene>
<dbReference type="InterPro" id="IPR025272">
    <property type="entry name" value="SocA_Panacea"/>
</dbReference>
<proteinExistence type="predicted"/>
<dbReference type="PROSITE" id="PS50943">
    <property type="entry name" value="HTH_CROC1"/>
    <property type="match status" value="1"/>
</dbReference>
<dbReference type="CDD" id="cd00093">
    <property type="entry name" value="HTH_XRE"/>
    <property type="match status" value="1"/>
</dbReference>
<dbReference type="InterPro" id="IPR001387">
    <property type="entry name" value="Cro/C1-type_HTH"/>
</dbReference>
<dbReference type="Pfam" id="PF01381">
    <property type="entry name" value="HTH_3"/>
    <property type="match status" value="1"/>
</dbReference>
<name>A0A1G1X6D7_9BACT</name>
<dbReference type="SUPFAM" id="SSF47413">
    <property type="entry name" value="lambda repressor-like DNA-binding domains"/>
    <property type="match status" value="1"/>
</dbReference>
<dbReference type="SMART" id="SM00530">
    <property type="entry name" value="HTH_XRE"/>
    <property type="match status" value="1"/>
</dbReference>
<organism evidence="2 3">
    <name type="scientific">Candidatus Andersenbacteria bacterium RIFCSPHIGHO2_12_FULL_45_11b</name>
    <dbReference type="NCBI Taxonomy" id="1797282"/>
    <lineage>
        <taxon>Bacteria</taxon>
        <taxon>Candidatus Anderseniibacteriota</taxon>
    </lineage>
</organism>
<dbReference type="InterPro" id="IPR010982">
    <property type="entry name" value="Lambda_DNA-bd_dom_sf"/>
</dbReference>
<dbReference type="GO" id="GO:0003677">
    <property type="term" value="F:DNA binding"/>
    <property type="evidence" value="ECO:0007669"/>
    <property type="project" value="InterPro"/>
</dbReference>
<feature type="domain" description="HTH cro/C1-type" evidence="1">
    <location>
        <begin position="14"/>
        <end position="68"/>
    </location>
</feature>
<dbReference type="Pfam" id="PF13274">
    <property type="entry name" value="SocA_Panacea"/>
    <property type="match status" value="1"/>
</dbReference>
<evidence type="ECO:0000259" key="1">
    <source>
        <dbReference type="PROSITE" id="PS50943"/>
    </source>
</evidence>
<dbReference type="Proteomes" id="UP000177941">
    <property type="component" value="Unassembled WGS sequence"/>
</dbReference>
<protein>
    <recommendedName>
        <fullName evidence="1">HTH cro/C1-type domain-containing protein</fullName>
    </recommendedName>
</protein>
<dbReference type="Gene3D" id="1.10.260.40">
    <property type="entry name" value="lambda repressor-like DNA-binding domains"/>
    <property type="match status" value="1"/>
</dbReference>
<reference evidence="2 3" key="1">
    <citation type="journal article" date="2016" name="Nat. Commun.">
        <title>Thousands of microbial genomes shed light on interconnected biogeochemical processes in an aquifer system.</title>
        <authorList>
            <person name="Anantharaman K."/>
            <person name="Brown C.T."/>
            <person name="Hug L.A."/>
            <person name="Sharon I."/>
            <person name="Castelle C.J."/>
            <person name="Probst A.J."/>
            <person name="Thomas B.C."/>
            <person name="Singh A."/>
            <person name="Wilkins M.J."/>
            <person name="Karaoz U."/>
            <person name="Brodie E.L."/>
            <person name="Williams K.H."/>
            <person name="Hubbard S.S."/>
            <person name="Banfield J.F."/>
        </authorList>
    </citation>
    <scope>NUCLEOTIDE SEQUENCE [LARGE SCALE GENOMIC DNA]</scope>
</reference>
<dbReference type="AlphaFoldDB" id="A0A1G1X6D7"/>